<dbReference type="FunFam" id="3.40.50.300:FF:001091">
    <property type="entry name" value="Probable disease resistance protein At1g61300"/>
    <property type="match status" value="1"/>
</dbReference>
<dbReference type="GO" id="GO:0043531">
    <property type="term" value="F:ADP binding"/>
    <property type="evidence" value="ECO:0007669"/>
    <property type="project" value="InterPro"/>
</dbReference>
<dbReference type="Gene3D" id="1.20.5.4130">
    <property type="match status" value="1"/>
</dbReference>
<dbReference type="SUPFAM" id="SSF52540">
    <property type="entry name" value="P-loop containing nucleoside triphosphate hydrolases"/>
    <property type="match status" value="1"/>
</dbReference>
<evidence type="ECO:0000256" key="2">
    <source>
        <dbReference type="ARBA" id="ARBA00022741"/>
    </source>
</evidence>
<evidence type="ECO:0000259" key="5">
    <source>
        <dbReference type="Pfam" id="PF18052"/>
    </source>
</evidence>
<dbReference type="InterPro" id="IPR002182">
    <property type="entry name" value="NB-ARC"/>
</dbReference>
<dbReference type="Proteomes" id="UP001314170">
    <property type="component" value="Unassembled WGS sequence"/>
</dbReference>
<evidence type="ECO:0000259" key="4">
    <source>
        <dbReference type="Pfam" id="PF00931"/>
    </source>
</evidence>
<accession>A0AAV1S3D4</accession>
<evidence type="ECO:0000313" key="7">
    <source>
        <dbReference type="Proteomes" id="UP001314170"/>
    </source>
</evidence>
<evidence type="ECO:0000313" key="6">
    <source>
        <dbReference type="EMBL" id="CAK7345924.1"/>
    </source>
</evidence>
<dbReference type="InterPro" id="IPR027417">
    <property type="entry name" value="P-loop_NTPase"/>
</dbReference>
<dbReference type="PANTHER" id="PTHR19338">
    <property type="entry name" value="TRANSLOCASE OF INNER MITOCHONDRIAL MEMBRANE 13 HOMOLOG"/>
    <property type="match status" value="1"/>
</dbReference>
<sequence length="401" mass="45512">MAESAVSLVIDKLAPLLTQEAILLKGVHKEVEEIKDDLEAIRAFLKDADSMAEKEGVSDSVKVWVKQAREVAYQIEDVVDEYMLHLAQHRDRRGFMGFLHRLSSLVMKWKPRHEIASEIQDVRKALQNIKDRSAAFQFISSEQGASSGHARNVILHDPRLYSLSIEEAELVGAESSRNELISHLVSGVSNRRVLSVVGLGGVGKSTLARKVHDSKQVERHFPCRAWITVSQSYDRKELLRSLLKKFYEGKNEAFPQSIAVMDDSSLINKLRGYLQLERYLVVFDDVWEVGFWGDVEHALLDNDNGSRILITTRNEDVATFCRRSSLVHVHQMEPLPQQESWELFCKKAFKFEFEGKCPKDLEELSHNIVRRCGGLPLAIVAVGGLLASKEKVVLEWKKIAR</sequence>
<dbReference type="GO" id="GO:0006952">
    <property type="term" value="P:defense response"/>
    <property type="evidence" value="ECO:0007669"/>
    <property type="project" value="UniProtKB-KW"/>
</dbReference>
<gene>
    <name evidence="6" type="ORF">DCAF_LOCUS18587</name>
</gene>
<dbReference type="AlphaFoldDB" id="A0AAV1S3D4"/>
<keyword evidence="7" id="KW-1185">Reference proteome</keyword>
<feature type="domain" description="NB-ARC" evidence="4">
    <location>
        <begin position="175"/>
        <end position="350"/>
    </location>
</feature>
<evidence type="ECO:0000256" key="1">
    <source>
        <dbReference type="ARBA" id="ARBA00022737"/>
    </source>
</evidence>
<proteinExistence type="predicted"/>
<name>A0AAV1S3D4_9ROSI</name>
<reference evidence="6 7" key="1">
    <citation type="submission" date="2024-01" db="EMBL/GenBank/DDBJ databases">
        <authorList>
            <person name="Waweru B."/>
        </authorList>
    </citation>
    <scope>NUCLEOTIDE SEQUENCE [LARGE SCALE GENOMIC DNA]</scope>
</reference>
<organism evidence="6 7">
    <name type="scientific">Dovyalis caffra</name>
    <dbReference type="NCBI Taxonomy" id="77055"/>
    <lineage>
        <taxon>Eukaryota</taxon>
        <taxon>Viridiplantae</taxon>
        <taxon>Streptophyta</taxon>
        <taxon>Embryophyta</taxon>
        <taxon>Tracheophyta</taxon>
        <taxon>Spermatophyta</taxon>
        <taxon>Magnoliopsida</taxon>
        <taxon>eudicotyledons</taxon>
        <taxon>Gunneridae</taxon>
        <taxon>Pentapetalae</taxon>
        <taxon>rosids</taxon>
        <taxon>fabids</taxon>
        <taxon>Malpighiales</taxon>
        <taxon>Salicaceae</taxon>
        <taxon>Flacourtieae</taxon>
        <taxon>Dovyalis</taxon>
    </lineage>
</organism>
<dbReference type="PRINTS" id="PR00364">
    <property type="entry name" value="DISEASERSIST"/>
</dbReference>
<protein>
    <submittedName>
        <fullName evidence="6">Uncharacterized protein</fullName>
    </submittedName>
</protein>
<dbReference type="InterPro" id="IPR038005">
    <property type="entry name" value="RX-like_CC"/>
</dbReference>
<dbReference type="PANTHER" id="PTHR19338:SF32">
    <property type="entry name" value="OS06G0287500 PROTEIN"/>
    <property type="match status" value="1"/>
</dbReference>
<dbReference type="InterPro" id="IPR042197">
    <property type="entry name" value="Apaf_helical"/>
</dbReference>
<keyword evidence="1" id="KW-0677">Repeat</keyword>
<dbReference type="Pfam" id="PF00931">
    <property type="entry name" value="NB-ARC"/>
    <property type="match status" value="1"/>
</dbReference>
<keyword evidence="3" id="KW-0611">Plant defense</keyword>
<dbReference type="InterPro" id="IPR041118">
    <property type="entry name" value="Rx_N"/>
</dbReference>
<comment type="caution">
    <text evidence="6">The sequence shown here is derived from an EMBL/GenBank/DDBJ whole genome shotgun (WGS) entry which is preliminary data.</text>
</comment>
<feature type="domain" description="Disease resistance N-terminal" evidence="5">
    <location>
        <begin position="5"/>
        <end position="98"/>
    </location>
</feature>
<dbReference type="CDD" id="cd14798">
    <property type="entry name" value="RX-CC_like"/>
    <property type="match status" value="1"/>
</dbReference>
<evidence type="ECO:0000256" key="3">
    <source>
        <dbReference type="ARBA" id="ARBA00022821"/>
    </source>
</evidence>
<dbReference type="EMBL" id="CAWUPB010001172">
    <property type="protein sequence ID" value="CAK7345924.1"/>
    <property type="molecule type" value="Genomic_DNA"/>
</dbReference>
<dbReference type="Pfam" id="PF18052">
    <property type="entry name" value="Rx_N"/>
    <property type="match status" value="1"/>
</dbReference>
<dbReference type="Gene3D" id="3.40.50.300">
    <property type="entry name" value="P-loop containing nucleotide triphosphate hydrolases"/>
    <property type="match status" value="1"/>
</dbReference>
<keyword evidence="2" id="KW-0547">Nucleotide-binding</keyword>
<dbReference type="Gene3D" id="1.10.8.430">
    <property type="entry name" value="Helical domain of apoptotic protease-activating factors"/>
    <property type="match status" value="1"/>
</dbReference>